<accession>A0ABZ0FV38</accession>
<keyword evidence="9" id="KW-1185">Reference proteome</keyword>
<dbReference type="Pfam" id="PF07980">
    <property type="entry name" value="SusD_RagB"/>
    <property type="match status" value="1"/>
</dbReference>
<dbReference type="EMBL" id="CP043839">
    <property type="protein sequence ID" value="WOF12114.1"/>
    <property type="molecule type" value="Genomic_DNA"/>
</dbReference>
<dbReference type="Gene3D" id="1.25.40.390">
    <property type="match status" value="1"/>
</dbReference>
<protein>
    <submittedName>
        <fullName evidence="8">RagB/SusD family nutrient uptake outer membrane protein</fullName>
    </submittedName>
</protein>
<evidence type="ECO:0000259" key="7">
    <source>
        <dbReference type="Pfam" id="PF14322"/>
    </source>
</evidence>
<evidence type="ECO:0000256" key="2">
    <source>
        <dbReference type="ARBA" id="ARBA00006275"/>
    </source>
</evidence>
<dbReference type="Proteomes" id="UP001302374">
    <property type="component" value="Chromosome"/>
</dbReference>
<feature type="domain" description="SusD-like N-terminal" evidence="7">
    <location>
        <begin position="25"/>
        <end position="240"/>
    </location>
</feature>
<sequence>MMKKCNLYRDMLFCGLLLCFSACEKYLEEMPQNKLKPSTTDDYEQLLNKAYLTEQVMPYLDILSDDVELIEANHAMPGADLGDTQLAAYMWRDRHDLTMPNEDIAFEKFYESIFYCNVVLENIRDAKGVELNEENVQRTRKNIEGEAHALRAYSYFYLVNLYAKAYDPATCETEPGIPINNSTSAEDKIYTRNTVLEVYEQIEGDLIESIRLMKENPIVKNEKLKFTALSAKAMLARVYLYMHRWDEAIQCAKEVITENPSIFSLHEYGEILSMENNEVMFWDDETIPGVDYLAKDNSNVLFVNGVSELVPTMAYGRFSTFSVNRDLADQFDPNDVRRYYFMSTYANIYSIQPSTKLTYAKNRYVWLNQVIAIGAGSGYTRVIRTEEMYLILAEAYAHKTDGIVSAISYLNQLRETKFRNGTYELLKASDFNLQSLLEYVWEERRRELCFEGHRWFDLRRTTRPAMERVGYENEVARLRMDDPRYVLQIPQRELSVNPSIGSNPR</sequence>
<dbReference type="CDD" id="cd08977">
    <property type="entry name" value="SusD"/>
    <property type="match status" value="1"/>
</dbReference>
<keyword evidence="3" id="KW-0732">Signal</keyword>
<evidence type="ECO:0000313" key="8">
    <source>
        <dbReference type="EMBL" id="WOF12114.1"/>
    </source>
</evidence>
<gene>
    <name evidence="8" type="ORF">F1644_07445</name>
</gene>
<keyword evidence="4" id="KW-0472">Membrane</keyword>
<dbReference type="InterPro" id="IPR012944">
    <property type="entry name" value="SusD_RagB_dom"/>
</dbReference>
<evidence type="ECO:0000256" key="5">
    <source>
        <dbReference type="ARBA" id="ARBA00023237"/>
    </source>
</evidence>
<reference evidence="8 9" key="1">
    <citation type="submission" date="2019-09" db="EMBL/GenBank/DDBJ databases">
        <title>Butyricimonas paravirosa DSM 105722 (=214-4 = JCM 18677 = CCUG 65563).</title>
        <authorList>
            <person name="Le Roy T."/>
            <person name="Cani P.D."/>
        </authorList>
    </citation>
    <scope>NUCLEOTIDE SEQUENCE [LARGE SCALE GENOMIC DNA]</scope>
    <source>
        <strain evidence="8 9">DSM 105722</strain>
    </source>
</reference>
<organism evidence="8 9">
    <name type="scientific">Butyricimonas paravirosa</name>
    <dbReference type="NCBI Taxonomy" id="1472417"/>
    <lineage>
        <taxon>Bacteria</taxon>
        <taxon>Pseudomonadati</taxon>
        <taxon>Bacteroidota</taxon>
        <taxon>Bacteroidia</taxon>
        <taxon>Bacteroidales</taxon>
        <taxon>Odoribacteraceae</taxon>
        <taxon>Butyricimonas</taxon>
    </lineage>
</organism>
<proteinExistence type="inferred from homology"/>
<dbReference type="SUPFAM" id="SSF48452">
    <property type="entry name" value="TPR-like"/>
    <property type="match status" value="1"/>
</dbReference>
<evidence type="ECO:0000256" key="4">
    <source>
        <dbReference type="ARBA" id="ARBA00023136"/>
    </source>
</evidence>
<comment type="subcellular location">
    <subcellularLocation>
        <location evidence="1">Cell outer membrane</location>
    </subcellularLocation>
</comment>
<keyword evidence="5" id="KW-0998">Cell outer membrane</keyword>
<comment type="similarity">
    <text evidence="2">Belongs to the SusD family.</text>
</comment>
<evidence type="ECO:0000256" key="3">
    <source>
        <dbReference type="ARBA" id="ARBA00022729"/>
    </source>
</evidence>
<evidence type="ECO:0000259" key="6">
    <source>
        <dbReference type="Pfam" id="PF07980"/>
    </source>
</evidence>
<dbReference type="InterPro" id="IPR033985">
    <property type="entry name" value="SusD-like_N"/>
</dbReference>
<feature type="domain" description="RagB/SusD" evidence="6">
    <location>
        <begin position="339"/>
        <end position="504"/>
    </location>
</feature>
<evidence type="ECO:0000256" key="1">
    <source>
        <dbReference type="ARBA" id="ARBA00004442"/>
    </source>
</evidence>
<name>A0ABZ0FV38_9BACT</name>
<dbReference type="InterPro" id="IPR011990">
    <property type="entry name" value="TPR-like_helical_dom_sf"/>
</dbReference>
<dbReference type="Pfam" id="PF14322">
    <property type="entry name" value="SusD-like_3"/>
    <property type="match status" value="1"/>
</dbReference>
<evidence type="ECO:0000313" key="9">
    <source>
        <dbReference type="Proteomes" id="UP001302374"/>
    </source>
</evidence>